<name>A0A261FK04_9BIFI</name>
<dbReference type="PANTHER" id="PTHR37299:SF1">
    <property type="entry name" value="STAGE 0 SPORULATION PROTEIN A HOMOLOG"/>
    <property type="match status" value="1"/>
</dbReference>
<dbReference type="PANTHER" id="PTHR37299">
    <property type="entry name" value="TRANSCRIPTIONAL REGULATOR-RELATED"/>
    <property type="match status" value="1"/>
</dbReference>
<dbReference type="InterPro" id="IPR046947">
    <property type="entry name" value="LytR-like"/>
</dbReference>
<dbReference type="GO" id="GO:0003677">
    <property type="term" value="F:DNA binding"/>
    <property type="evidence" value="ECO:0007669"/>
    <property type="project" value="UniProtKB-KW"/>
</dbReference>
<organism evidence="4 5">
    <name type="scientific">Bifidobacterium myosotis</name>
    <dbReference type="NCBI Taxonomy" id="1630166"/>
    <lineage>
        <taxon>Bacteria</taxon>
        <taxon>Bacillati</taxon>
        <taxon>Actinomycetota</taxon>
        <taxon>Actinomycetes</taxon>
        <taxon>Bifidobacteriales</taxon>
        <taxon>Bifidobacteriaceae</taxon>
        <taxon>Bifidobacterium</taxon>
    </lineage>
</organism>
<dbReference type="InterPro" id="IPR007492">
    <property type="entry name" value="LytTR_DNA-bd_dom"/>
</dbReference>
<feature type="domain" description="Response regulatory" evidence="2">
    <location>
        <begin position="3"/>
        <end position="121"/>
    </location>
</feature>
<keyword evidence="1" id="KW-0597">Phosphoprotein</keyword>
<comment type="caution">
    <text evidence="4">The sequence shown here is derived from an EMBL/GenBank/DDBJ whole genome shotgun (WGS) entry which is preliminary data.</text>
</comment>
<dbReference type="PROSITE" id="PS50930">
    <property type="entry name" value="HTH_LYTTR"/>
    <property type="match status" value="1"/>
</dbReference>
<dbReference type="PROSITE" id="PS50110">
    <property type="entry name" value="RESPONSE_REGULATORY"/>
    <property type="match status" value="1"/>
</dbReference>
<evidence type="ECO:0000256" key="1">
    <source>
        <dbReference type="PROSITE-ProRule" id="PRU00169"/>
    </source>
</evidence>
<dbReference type="RefSeq" id="WP_094667786.1">
    <property type="nucleotide sequence ID" value="NZ_MWWW01000014.1"/>
</dbReference>
<dbReference type="Pfam" id="PF04397">
    <property type="entry name" value="LytTR"/>
    <property type="match status" value="1"/>
</dbReference>
<feature type="modified residue" description="4-aspartylphosphate" evidence="1">
    <location>
        <position position="58"/>
    </location>
</feature>
<feature type="domain" description="HTH LytTR-type" evidence="3">
    <location>
        <begin position="142"/>
        <end position="230"/>
    </location>
</feature>
<dbReference type="SMART" id="SM00850">
    <property type="entry name" value="LytTR"/>
    <property type="match status" value="1"/>
</dbReference>
<dbReference type="SMART" id="SM00448">
    <property type="entry name" value="REC"/>
    <property type="match status" value="1"/>
</dbReference>
<dbReference type="Gene3D" id="3.40.50.2300">
    <property type="match status" value="1"/>
</dbReference>
<reference evidence="4 5" key="1">
    <citation type="journal article" date="2017" name="BMC Genomics">
        <title>Comparative genomic and phylogenomic analyses of the Bifidobacteriaceae family.</title>
        <authorList>
            <person name="Lugli G.A."/>
            <person name="Milani C."/>
            <person name="Turroni F."/>
            <person name="Duranti S."/>
            <person name="Mancabelli L."/>
            <person name="Mangifesta M."/>
            <person name="Ferrario C."/>
            <person name="Modesto M."/>
            <person name="Mattarelli P."/>
            <person name="Jiri K."/>
            <person name="van Sinderen D."/>
            <person name="Ventura M."/>
        </authorList>
    </citation>
    <scope>NUCLEOTIDE SEQUENCE [LARGE SCALE GENOMIC DNA]</scope>
    <source>
        <strain evidence="4 5">DSM 100196</strain>
    </source>
</reference>
<accession>A0A261FK04</accession>
<proteinExistence type="predicted"/>
<dbReference type="AlphaFoldDB" id="A0A261FK04"/>
<keyword evidence="5" id="KW-1185">Reference proteome</keyword>
<dbReference type="OrthoDB" id="236568at2"/>
<dbReference type="SUPFAM" id="SSF52172">
    <property type="entry name" value="CheY-like"/>
    <property type="match status" value="1"/>
</dbReference>
<protein>
    <submittedName>
        <fullName evidence="4">DNA-binding response regulator</fullName>
    </submittedName>
</protein>
<dbReference type="Proteomes" id="UP000216871">
    <property type="component" value="Unassembled WGS sequence"/>
</dbReference>
<evidence type="ECO:0000259" key="3">
    <source>
        <dbReference type="PROSITE" id="PS50930"/>
    </source>
</evidence>
<evidence type="ECO:0000313" key="4">
    <source>
        <dbReference type="EMBL" id="OZG59497.1"/>
    </source>
</evidence>
<dbReference type="EMBL" id="MWWW01000014">
    <property type="protein sequence ID" value="OZG59497.1"/>
    <property type="molecule type" value="Genomic_DNA"/>
</dbReference>
<dbReference type="Gene3D" id="2.40.50.1020">
    <property type="entry name" value="LytTr DNA-binding domain"/>
    <property type="match status" value="1"/>
</dbReference>
<sequence>MLTVAVVEDDQSAVAHLHECLNRYTSSHDGVRFDVKEFSEPTGFLDPYEAKWDIVFMDIEMPNMDGMEAAQRLRRFDSDVKLIFVTNMAQFAAKGYEVDALDYIIKPFVYEDFERKLTRAVRLCERDSDAIVIAQRGISQRFRLRDISYIEVRGRNLEYHMESGIISAFGSLKDVEAELGSYGFLRCGNPYLVNQRYIAAVRGQSVLLENGLELPIGRAFRKSFLTGLAAVLGRGHVG</sequence>
<dbReference type="InterPro" id="IPR011006">
    <property type="entry name" value="CheY-like_superfamily"/>
</dbReference>
<gene>
    <name evidence="4" type="ORF">BMYO_1342</name>
</gene>
<evidence type="ECO:0000259" key="2">
    <source>
        <dbReference type="PROSITE" id="PS50110"/>
    </source>
</evidence>
<keyword evidence="4" id="KW-0238">DNA-binding</keyword>
<evidence type="ECO:0000313" key="5">
    <source>
        <dbReference type="Proteomes" id="UP000216871"/>
    </source>
</evidence>
<dbReference type="InterPro" id="IPR001789">
    <property type="entry name" value="Sig_transdc_resp-reg_receiver"/>
</dbReference>
<dbReference type="GO" id="GO:0000156">
    <property type="term" value="F:phosphorelay response regulator activity"/>
    <property type="evidence" value="ECO:0007669"/>
    <property type="project" value="InterPro"/>
</dbReference>
<dbReference type="Pfam" id="PF00072">
    <property type="entry name" value="Response_reg"/>
    <property type="match status" value="1"/>
</dbReference>